<dbReference type="InterPro" id="IPR000276">
    <property type="entry name" value="GPCR_Rhodpsn"/>
</dbReference>
<feature type="domain" description="G-protein coupled receptors family 1 profile" evidence="6">
    <location>
        <begin position="29"/>
        <end position="264"/>
    </location>
</feature>
<gene>
    <name evidence="7" type="ORF">L596_003848</name>
</gene>
<protein>
    <recommendedName>
        <fullName evidence="6">G-protein coupled receptors family 1 profile domain-containing protein</fullName>
    </recommendedName>
</protein>
<dbReference type="STRING" id="34508.A0A4U8UVI9"/>
<feature type="transmembrane region" description="Helical" evidence="5">
    <location>
        <begin position="162"/>
        <end position="187"/>
    </location>
</feature>
<proteinExistence type="predicted"/>
<dbReference type="Proteomes" id="UP000298663">
    <property type="component" value="Chromosome X"/>
</dbReference>
<organism evidence="7 8">
    <name type="scientific">Steinernema carpocapsae</name>
    <name type="common">Entomopathogenic nematode</name>
    <dbReference type="NCBI Taxonomy" id="34508"/>
    <lineage>
        <taxon>Eukaryota</taxon>
        <taxon>Metazoa</taxon>
        <taxon>Ecdysozoa</taxon>
        <taxon>Nematoda</taxon>
        <taxon>Chromadorea</taxon>
        <taxon>Rhabditida</taxon>
        <taxon>Tylenchina</taxon>
        <taxon>Panagrolaimomorpha</taxon>
        <taxon>Strongyloidoidea</taxon>
        <taxon>Steinernematidae</taxon>
        <taxon>Steinernema</taxon>
    </lineage>
</organism>
<dbReference type="EMBL" id="CM016762">
    <property type="protein sequence ID" value="TMS36759.1"/>
    <property type="molecule type" value="Genomic_DNA"/>
</dbReference>
<evidence type="ECO:0000256" key="1">
    <source>
        <dbReference type="ARBA" id="ARBA00004370"/>
    </source>
</evidence>
<dbReference type="AlphaFoldDB" id="A0A4U8UVI9"/>
<keyword evidence="3 5" id="KW-1133">Transmembrane helix</keyword>
<evidence type="ECO:0000313" key="7">
    <source>
        <dbReference type="EMBL" id="TMS36759.1"/>
    </source>
</evidence>
<keyword evidence="8" id="KW-1185">Reference proteome</keyword>
<feature type="transmembrane region" description="Helical" evidence="5">
    <location>
        <begin position="50"/>
        <end position="67"/>
    </location>
</feature>
<evidence type="ECO:0000256" key="3">
    <source>
        <dbReference type="ARBA" id="ARBA00022989"/>
    </source>
</evidence>
<comment type="subcellular location">
    <subcellularLocation>
        <location evidence="1">Membrane</location>
    </subcellularLocation>
</comment>
<keyword evidence="2 5" id="KW-0812">Transmembrane</keyword>
<feature type="transmembrane region" description="Helical" evidence="5">
    <location>
        <begin position="248"/>
        <end position="271"/>
    </location>
</feature>
<feature type="transmembrane region" description="Helical" evidence="5">
    <location>
        <begin position="207"/>
        <end position="228"/>
    </location>
</feature>
<dbReference type="PANTHER" id="PTHR21643">
    <property type="entry name" value="G-PROTEIN COUPLED RECEPTORS FAMILY 1 PROFILE DOMAIN-CONTAINING PROTEIN-RELATED"/>
    <property type="match status" value="1"/>
</dbReference>
<evidence type="ECO:0000313" key="8">
    <source>
        <dbReference type="Proteomes" id="UP000298663"/>
    </source>
</evidence>
<dbReference type="Gene3D" id="1.20.1070.10">
    <property type="entry name" value="Rhodopsin 7-helix transmembrane proteins"/>
    <property type="match status" value="1"/>
</dbReference>
<reference evidence="7 8" key="1">
    <citation type="journal article" date="2015" name="Genome Biol.">
        <title>Comparative genomics of Steinernema reveals deeply conserved gene regulatory networks.</title>
        <authorList>
            <person name="Dillman A.R."/>
            <person name="Macchietto M."/>
            <person name="Porter C.F."/>
            <person name="Rogers A."/>
            <person name="Williams B."/>
            <person name="Antoshechkin I."/>
            <person name="Lee M.M."/>
            <person name="Goodwin Z."/>
            <person name="Lu X."/>
            <person name="Lewis E.E."/>
            <person name="Goodrich-Blair H."/>
            <person name="Stock S.P."/>
            <person name="Adams B.J."/>
            <person name="Sternberg P.W."/>
            <person name="Mortazavi A."/>
        </authorList>
    </citation>
    <scope>NUCLEOTIDE SEQUENCE [LARGE SCALE GENOMIC DNA]</scope>
    <source>
        <strain evidence="7 8">ALL</strain>
    </source>
</reference>
<feature type="transmembrane region" description="Helical" evidence="5">
    <location>
        <begin position="18"/>
        <end position="38"/>
    </location>
</feature>
<dbReference type="EMBL" id="AZBU02000001">
    <property type="protein sequence ID" value="TMS36759.1"/>
    <property type="molecule type" value="Genomic_DNA"/>
</dbReference>
<evidence type="ECO:0000256" key="4">
    <source>
        <dbReference type="ARBA" id="ARBA00023136"/>
    </source>
</evidence>
<dbReference type="PROSITE" id="PS50262">
    <property type="entry name" value="G_PROTEIN_RECEP_F1_2"/>
    <property type="match status" value="1"/>
</dbReference>
<dbReference type="SUPFAM" id="SSF81321">
    <property type="entry name" value="Family A G protein-coupled receptor-like"/>
    <property type="match status" value="1"/>
</dbReference>
<evidence type="ECO:0000256" key="5">
    <source>
        <dbReference type="SAM" id="Phobius"/>
    </source>
</evidence>
<keyword evidence="4 5" id="KW-0472">Membrane</keyword>
<feature type="transmembrane region" description="Helical" evidence="5">
    <location>
        <begin position="82"/>
        <end position="104"/>
    </location>
</feature>
<dbReference type="CDD" id="cd00637">
    <property type="entry name" value="7tm_classA_rhodopsin-like"/>
    <property type="match status" value="1"/>
</dbReference>
<comment type="caution">
    <text evidence="7">The sequence shown here is derived from an EMBL/GenBank/DDBJ whole genome shotgun (WGS) entry which is preliminary data.</text>
</comment>
<reference evidence="7 8" key="2">
    <citation type="journal article" date="2019" name="G3 (Bethesda)">
        <title>Hybrid Assembly of the Genome of the Entomopathogenic Nematode Steinernema carpocapsae Identifies the X-Chromosome.</title>
        <authorList>
            <person name="Serra L."/>
            <person name="Macchietto M."/>
            <person name="Macias-Munoz A."/>
            <person name="McGill C.J."/>
            <person name="Rodriguez I.M."/>
            <person name="Rodriguez B."/>
            <person name="Murad R."/>
            <person name="Mortazavi A."/>
        </authorList>
    </citation>
    <scope>NUCLEOTIDE SEQUENCE [LARGE SCALE GENOMIC DNA]</scope>
    <source>
        <strain evidence="7 8">ALL</strain>
    </source>
</reference>
<evidence type="ECO:0000259" key="6">
    <source>
        <dbReference type="PROSITE" id="PS50262"/>
    </source>
</evidence>
<dbReference type="GO" id="GO:0008188">
    <property type="term" value="F:neuropeptide receptor activity"/>
    <property type="evidence" value="ECO:0007669"/>
    <property type="project" value="InterPro"/>
</dbReference>
<dbReference type="PANTHER" id="PTHR21643:SF2">
    <property type="entry name" value="G-PROTEIN COUPLED RECEPTOR AEX-2"/>
    <property type="match status" value="1"/>
</dbReference>
<dbReference type="InterPro" id="IPR017452">
    <property type="entry name" value="GPCR_Rhodpsn_7TM"/>
</dbReference>
<dbReference type="Pfam" id="PF00001">
    <property type="entry name" value="7tm_1"/>
    <property type="match status" value="1"/>
</dbReference>
<dbReference type="GO" id="GO:0016020">
    <property type="term" value="C:membrane"/>
    <property type="evidence" value="ECO:0007669"/>
    <property type="project" value="UniProtKB-SubCell"/>
</dbReference>
<name>A0A4U8UVI9_STECR</name>
<feature type="transmembrane region" description="Helical" evidence="5">
    <location>
        <begin position="125"/>
        <end position="150"/>
    </location>
</feature>
<dbReference type="OrthoDB" id="5781782at2759"/>
<evidence type="ECO:0000256" key="2">
    <source>
        <dbReference type="ARBA" id="ARBA00022692"/>
    </source>
</evidence>
<dbReference type="InterPro" id="IPR039952">
    <property type="entry name" value="Aex-2"/>
</dbReference>
<sequence>MTENETVVEQLTLFERNFYLVNGFVGTILNGIVLFIALRHVDTYDKPRQIIVINMTLADLLMCLVYMPTRPFLNVFAEYLCFSYYIIICTCQLCSCLNLLWLNVDKLVFIQFPLHYYTIISRARILFITILTWVVLLAISAGVYSTMKIINACNLVSIKPLIYLPICILYVIMIIASFAISSVIYFIAKNSRKFEPRARLKMFQRLFFLFSSTLWTFVTCLPYRLLYLLHALCESCRESNVLLILTDFFFKILVVGIVINPIITIVTQRLYRHQLVIYGKKIFNLFAPRRDSFDSFTNCTATSTGYTHRISKLSTVAEPASHELEQLKENTQV</sequence>
<accession>A0A4U8UVI9</accession>